<gene>
    <name evidence="5" type="ORF">RZN69_11265</name>
</gene>
<keyword evidence="2" id="KW-0238">DNA-binding</keyword>
<dbReference type="SUPFAM" id="SSF51215">
    <property type="entry name" value="Regulatory protein AraC"/>
    <property type="match status" value="1"/>
</dbReference>
<keyword evidence="6" id="KW-1185">Reference proteome</keyword>
<proteinExistence type="predicted"/>
<feature type="domain" description="HTH araC/xylS-type" evidence="4">
    <location>
        <begin position="181"/>
        <end position="279"/>
    </location>
</feature>
<protein>
    <submittedName>
        <fullName evidence="5">AraC family transcriptional regulator</fullName>
    </submittedName>
</protein>
<evidence type="ECO:0000313" key="5">
    <source>
        <dbReference type="EMBL" id="WOO43669.1"/>
    </source>
</evidence>
<dbReference type="PRINTS" id="PR00032">
    <property type="entry name" value="HTHARAC"/>
</dbReference>
<sequence length="286" mass="32548">MSQPVKLHWNKLAHSGEITRTFRDIIHEKSPGGYHYHDFHEVFRVEKGRGIHQINGQFHPLTEGQICFIRASDTHAFRGTSADGLTLLNISMHPDLSPPKILQDPMAGKPKPLPELFNEEIEMPPIWHPPAKIMPEVSHVFRHFINGYRDSLALRLFIHGLADLYRAGDKQITDIAPEWLSDAFLCLEFSANLQIGVQAVVQSSGRSLQHLNKECKRYFGKTLGDIVSARRLQLAVRLLELEKANISEIAQECGYASVSHFVRKFKAAYGQPPLRWRKHRSVIVRG</sequence>
<dbReference type="KEGG" id="puo:RZN69_11265"/>
<dbReference type="InterPro" id="IPR020449">
    <property type="entry name" value="Tscrpt_reg_AraC-type_HTH"/>
</dbReference>
<dbReference type="InterPro" id="IPR037923">
    <property type="entry name" value="HTH-like"/>
</dbReference>
<dbReference type="GO" id="GO:0043565">
    <property type="term" value="F:sequence-specific DNA binding"/>
    <property type="evidence" value="ECO:0007669"/>
    <property type="project" value="InterPro"/>
</dbReference>
<reference evidence="5 6" key="1">
    <citation type="submission" date="2023-10" db="EMBL/GenBank/DDBJ databases">
        <title>Rubellicoccus peritrichatus gen. nov., sp. nov., isolated from an algae of coral reef tank.</title>
        <authorList>
            <person name="Luo J."/>
        </authorList>
    </citation>
    <scope>NUCLEOTIDE SEQUENCE [LARGE SCALE GENOMIC DNA]</scope>
    <source>
        <strain evidence="5 6">CR14</strain>
    </source>
</reference>
<dbReference type="EMBL" id="CP136920">
    <property type="protein sequence ID" value="WOO43669.1"/>
    <property type="molecule type" value="Genomic_DNA"/>
</dbReference>
<keyword evidence="3" id="KW-0804">Transcription</keyword>
<dbReference type="InterPro" id="IPR014710">
    <property type="entry name" value="RmlC-like_jellyroll"/>
</dbReference>
<evidence type="ECO:0000256" key="3">
    <source>
        <dbReference type="ARBA" id="ARBA00023163"/>
    </source>
</evidence>
<evidence type="ECO:0000313" key="6">
    <source>
        <dbReference type="Proteomes" id="UP001304300"/>
    </source>
</evidence>
<dbReference type="Proteomes" id="UP001304300">
    <property type="component" value="Chromosome"/>
</dbReference>
<dbReference type="PANTHER" id="PTHR43280:SF34">
    <property type="entry name" value="ARAC-FAMILY TRANSCRIPTIONAL REGULATOR"/>
    <property type="match status" value="1"/>
</dbReference>
<dbReference type="PANTHER" id="PTHR43280">
    <property type="entry name" value="ARAC-FAMILY TRANSCRIPTIONAL REGULATOR"/>
    <property type="match status" value="1"/>
</dbReference>
<dbReference type="InterPro" id="IPR003313">
    <property type="entry name" value="AraC-bd"/>
</dbReference>
<keyword evidence="1" id="KW-0805">Transcription regulation</keyword>
<evidence type="ECO:0000259" key="4">
    <source>
        <dbReference type="PROSITE" id="PS01124"/>
    </source>
</evidence>
<dbReference type="SUPFAM" id="SSF46689">
    <property type="entry name" value="Homeodomain-like"/>
    <property type="match status" value="1"/>
</dbReference>
<dbReference type="PROSITE" id="PS01124">
    <property type="entry name" value="HTH_ARAC_FAMILY_2"/>
    <property type="match status" value="1"/>
</dbReference>
<dbReference type="AlphaFoldDB" id="A0AAQ3LK10"/>
<evidence type="ECO:0000256" key="2">
    <source>
        <dbReference type="ARBA" id="ARBA00023125"/>
    </source>
</evidence>
<dbReference type="RefSeq" id="WP_317836256.1">
    <property type="nucleotide sequence ID" value="NZ_CP136920.1"/>
</dbReference>
<evidence type="ECO:0000256" key="1">
    <source>
        <dbReference type="ARBA" id="ARBA00023015"/>
    </source>
</evidence>
<organism evidence="5 6">
    <name type="scientific">Rubellicoccus peritrichatus</name>
    <dbReference type="NCBI Taxonomy" id="3080537"/>
    <lineage>
        <taxon>Bacteria</taxon>
        <taxon>Pseudomonadati</taxon>
        <taxon>Verrucomicrobiota</taxon>
        <taxon>Opitutia</taxon>
        <taxon>Puniceicoccales</taxon>
        <taxon>Cerasicoccaceae</taxon>
        <taxon>Rubellicoccus</taxon>
    </lineage>
</organism>
<dbReference type="Gene3D" id="1.10.10.60">
    <property type="entry name" value="Homeodomain-like"/>
    <property type="match status" value="1"/>
</dbReference>
<accession>A0AAQ3LK10</accession>
<dbReference type="PROSITE" id="PS00041">
    <property type="entry name" value="HTH_ARAC_FAMILY_1"/>
    <property type="match status" value="1"/>
</dbReference>
<dbReference type="InterPro" id="IPR009057">
    <property type="entry name" value="Homeodomain-like_sf"/>
</dbReference>
<dbReference type="GO" id="GO:0003700">
    <property type="term" value="F:DNA-binding transcription factor activity"/>
    <property type="evidence" value="ECO:0007669"/>
    <property type="project" value="InterPro"/>
</dbReference>
<name>A0AAQ3LK10_9BACT</name>
<dbReference type="Gene3D" id="2.60.120.10">
    <property type="entry name" value="Jelly Rolls"/>
    <property type="match status" value="1"/>
</dbReference>
<dbReference type="InterPro" id="IPR018060">
    <property type="entry name" value="HTH_AraC"/>
</dbReference>
<dbReference type="SMART" id="SM00342">
    <property type="entry name" value="HTH_ARAC"/>
    <property type="match status" value="1"/>
</dbReference>
<dbReference type="Pfam" id="PF12833">
    <property type="entry name" value="HTH_18"/>
    <property type="match status" value="1"/>
</dbReference>
<dbReference type="InterPro" id="IPR018062">
    <property type="entry name" value="HTH_AraC-typ_CS"/>
</dbReference>
<dbReference type="Pfam" id="PF02311">
    <property type="entry name" value="AraC_binding"/>
    <property type="match status" value="1"/>
</dbReference>